<evidence type="ECO:0000313" key="4">
    <source>
        <dbReference type="Proteomes" id="UP000603912"/>
    </source>
</evidence>
<reference evidence="3" key="1">
    <citation type="journal article" date="2014" name="Int. J. Syst. Evol. Microbiol.">
        <title>Complete genome sequence of Corynebacterium casei LMG S-19264T (=DSM 44701T), isolated from a smear-ripened cheese.</title>
        <authorList>
            <consortium name="US DOE Joint Genome Institute (JGI-PGF)"/>
            <person name="Walter F."/>
            <person name="Albersmeier A."/>
            <person name="Kalinowski J."/>
            <person name="Ruckert C."/>
        </authorList>
    </citation>
    <scope>NUCLEOTIDE SEQUENCE</scope>
    <source>
        <strain evidence="3">CGMCC 1.12214</strain>
    </source>
</reference>
<evidence type="ECO:0000256" key="2">
    <source>
        <dbReference type="SAM" id="Phobius"/>
    </source>
</evidence>
<dbReference type="Proteomes" id="UP000603912">
    <property type="component" value="Unassembled WGS sequence"/>
</dbReference>
<feature type="region of interest" description="Disordered" evidence="1">
    <location>
        <begin position="1"/>
        <end position="20"/>
    </location>
</feature>
<organism evidence="3 4">
    <name type="scientific">Alsobacter metallidurans</name>
    <dbReference type="NCBI Taxonomy" id="340221"/>
    <lineage>
        <taxon>Bacteria</taxon>
        <taxon>Pseudomonadati</taxon>
        <taxon>Pseudomonadota</taxon>
        <taxon>Alphaproteobacteria</taxon>
        <taxon>Hyphomicrobiales</taxon>
        <taxon>Alsobacteraceae</taxon>
        <taxon>Alsobacter</taxon>
    </lineage>
</organism>
<dbReference type="EMBL" id="BMES01000002">
    <property type="protein sequence ID" value="GGH26102.1"/>
    <property type="molecule type" value="Genomic_DNA"/>
</dbReference>
<accession>A0A917MIW9</accession>
<feature type="transmembrane region" description="Helical" evidence="2">
    <location>
        <begin position="29"/>
        <end position="51"/>
    </location>
</feature>
<sequence length="70" mass="7316">MVRPSSRGPPPATSRTGLPQVWPSTQKNVWVAMGLVPGVVLMSQLEVAVAFSQEEKDARAAAVSIKTAAG</sequence>
<protein>
    <submittedName>
        <fullName evidence="3">Uncharacterized protein</fullName>
    </submittedName>
</protein>
<keyword evidence="2" id="KW-0472">Membrane</keyword>
<comment type="caution">
    <text evidence="3">The sequence shown here is derived from an EMBL/GenBank/DDBJ whole genome shotgun (WGS) entry which is preliminary data.</text>
</comment>
<keyword evidence="4" id="KW-1185">Reference proteome</keyword>
<proteinExistence type="predicted"/>
<name>A0A917MIW9_9HYPH</name>
<evidence type="ECO:0000313" key="3">
    <source>
        <dbReference type="EMBL" id="GGH26102.1"/>
    </source>
</evidence>
<dbReference type="AlphaFoldDB" id="A0A917MIW9"/>
<evidence type="ECO:0000256" key="1">
    <source>
        <dbReference type="SAM" id="MobiDB-lite"/>
    </source>
</evidence>
<keyword evidence="2" id="KW-1133">Transmembrane helix</keyword>
<keyword evidence="2" id="KW-0812">Transmembrane</keyword>
<reference evidence="3" key="2">
    <citation type="submission" date="2020-09" db="EMBL/GenBank/DDBJ databases">
        <authorList>
            <person name="Sun Q."/>
            <person name="Zhou Y."/>
        </authorList>
    </citation>
    <scope>NUCLEOTIDE SEQUENCE</scope>
    <source>
        <strain evidence="3">CGMCC 1.12214</strain>
    </source>
</reference>
<gene>
    <name evidence="3" type="ORF">GCM10007036_33660</name>
</gene>